<organism evidence="1 2">
    <name type="scientific">Gossypium darwinii</name>
    <name type="common">Darwin's cotton</name>
    <name type="synonym">Gossypium barbadense var. darwinii</name>
    <dbReference type="NCBI Taxonomy" id="34276"/>
    <lineage>
        <taxon>Eukaryota</taxon>
        <taxon>Viridiplantae</taxon>
        <taxon>Streptophyta</taxon>
        <taxon>Embryophyta</taxon>
        <taxon>Tracheophyta</taxon>
        <taxon>Spermatophyta</taxon>
        <taxon>Magnoliopsida</taxon>
        <taxon>eudicotyledons</taxon>
        <taxon>Gunneridae</taxon>
        <taxon>Pentapetalae</taxon>
        <taxon>rosids</taxon>
        <taxon>malvids</taxon>
        <taxon>Malvales</taxon>
        <taxon>Malvaceae</taxon>
        <taxon>Malvoideae</taxon>
        <taxon>Gossypium</taxon>
    </lineage>
</organism>
<dbReference type="EMBL" id="CM017707">
    <property type="protein sequence ID" value="TYG61834.1"/>
    <property type="molecule type" value="Genomic_DNA"/>
</dbReference>
<accession>A0A5D2BWW5</accession>
<proteinExistence type="predicted"/>
<keyword evidence="2" id="KW-1185">Reference proteome</keyword>
<evidence type="ECO:0000313" key="2">
    <source>
        <dbReference type="Proteomes" id="UP000323506"/>
    </source>
</evidence>
<reference evidence="1 2" key="1">
    <citation type="submission" date="2019-06" db="EMBL/GenBank/DDBJ databases">
        <title>WGS assembly of Gossypium darwinii.</title>
        <authorList>
            <person name="Chen Z.J."/>
            <person name="Sreedasyam A."/>
            <person name="Ando A."/>
            <person name="Song Q."/>
            <person name="De L."/>
            <person name="Hulse-Kemp A."/>
            <person name="Ding M."/>
            <person name="Ye W."/>
            <person name="Kirkbride R."/>
            <person name="Jenkins J."/>
            <person name="Plott C."/>
            <person name="Lovell J."/>
            <person name="Lin Y.-M."/>
            <person name="Vaughn R."/>
            <person name="Liu B."/>
            <person name="Li W."/>
            <person name="Simpson S."/>
            <person name="Scheffler B."/>
            <person name="Saski C."/>
            <person name="Grover C."/>
            <person name="Hu G."/>
            <person name="Conover J."/>
            <person name="Carlson J."/>
            <person name="Shu S."/>
            <person name="Boston L."/>
            <person name="Williams M."/>
            <person name="Peterson D."/>
            <person name="Mcgee K."/>
            <person name="Jones D."/>
            <person name="Wendel J."/>
            <person name="Stelly D."/>
            <person name="Grimwood J."/>
            <person name="Schmutz J."/>
        </authorList>
    </citation>
    <scope>NUCLEOTIDE SEQUENCE [LARGE SCALE GENOMIC DNA]</scope>
    <source>
        <strain evidence="1">1808015.09</strain>
    </source>
</reference>
<dbReference type="AlphaFoldDB" id="A0A5D2BWW5"/>
<dbReference type="Proteomes" id="UP000323506">
    <property type="component" value="Chromosome D07"/>
</dbReference>
<protein>
    <submittedName>
        <fullName evidence="1">Uncharacterized protein</fullName>
    </submittedName>
</protein>
<gene>
    <name evidence="1" type="ORF">ES288_D07G180700v1</name>
</gene>
<sequence>MFLYKMRYMHLMNALAGSNLLKEALWSERCDVKWLPSNADLVKFNVDRSRRDKSGLSGCGGWCFWASLVDSYSIVTMTWITKKETQPWKLWSVFVEIDKFIFFLQNYSFVNALTEANGCADSLTMLG</sequence>
<name>A0A5D2BWW5_GOSDA</name>
<evidence type="ECO:0000313" key="1">
    <source>
        <dbReference type="EMBL" id="TYG61834.1"/>
    </source>
</evidence>